<protein>
    <recommendedName>
        <fullName evidence="5">Coiled-coil-helix-coiled-coil-helix domain-containing protein 7</fullName>
    </recommendedName>
</protein>
<dbReference type="AlphaFoldDB" id="A0A6J3LHW4"/>
<dbReference type="KEGG" id="bvk:117242505"/>
<name>A0A6J3LHW4_9HYME</name>
<evidence type="ECO:0000256" key="5">
    <source>
        <dbReference type="ARBA" id="ARBA00039509"/>
    </source>
</evidence>
<dbReference type="GO" id="GO:0005758">
    <property type="term" value="C:mitochondrial intermembrane space"/>
    <property type="evidence" value="ECO:0007669"/>
    <property type="project" value="UniProtKB-SubCell"/>
</dbReference>
<keyword evidence="2" id="KW-0496">Mitochondrion</keyword>
<comment type="subcellular location">
    <subcellularLocation>
        <location evidence="1">Mitochondrion intermembrane space</location>
    </subcellularLocation>
</comment>
<gene>
    <name evidence="7" type="primary">LOC117242505</name>
</gene>
<accession>A0A6J3LHW4</accession>
<organism evidence="6 7">
    <name type="scientific">Bombus vosnesenskii</name>
    <dbReference type="NCBI Taxonomy" id="207650"/>
    <lineage>
        <taxon>Eukaryota</taxon>
        <taxon>Metazoa</taxon>
        <taxon>Ecdysozoa</taxon>
        <taxon>Arthropoda</taxon>
        <taxon>Hexapoda</taxon>
        <taxon>Insecta</taxon>
        <taxon>Pterygota</taxon>
        <taxon>Neoptera</taxon>
        <taxon>Endopterygota</taxon>
        <taxon>Hymenoptera</taxon>
        <taxon>Apocrita</taxon>
        <taxon>Aculeata</taxon>
        <taxon>Apoidea</taxon>
        <taxon>Anthophila</taxon>
        <taxon>Apidae</taxon>
        <taxon>Bombus</taxon>
        <taxon>Pyrobombus</taxon>
    </lineage>
</organism>
<reference evidence="7" key="1">
    <citation type="submission" date="2025-08" db="UniProtKB">
        <authorList>
            <consortium name="RefSeq"/>
        </authorList>
    </citation>
    <scope>IDENTIFICATION</scope>
    <source>
        <tissue evidence="7">Muscle</tissue>
    </source>
</reference>
<evidence type="ECO:0000256" key="3">
    <source>
        <dbReference type="ARBA" id="ARBA00023157"/>
    </source>
</evidence>
<comment type="similarity">
    <text evidence="4">Belongs to the CHCHD7 family.</text>
</comment>
<keyword evidence="3" id="KW-1015">Disulfide bond</keyword>
<evidence type="ECO:0000256" key="4">
    <source>
        <dbReference type="ARBA" id="ARBA00038205"/>
    </source>
</evidence>
<dbReference type="PANTHER" id="PTHR46811:SF1">
    <property type="entry name" value="COILED-COIL-HELIX-COILED-COIL-HELIX DOMAIN-CONTAINING PROTEIN 7"/>
    <property type="match status" value="1"/>
</dbReference>
<dbReference type="PANTHER" id="PTHR46811">
    <property type="entry name" value="COILED-COIL-HELIX-COILED-COIL-HELIX DOMAIN-CONTAINING PROTEIN 7"/>
    <property type="match status" value="1"/>
</dbReference>
<dbReference type="InterPro" id="IPR009069">
    <property type="entry name" value="Cys_alpha_HP_mot_SF"/>
</dbReference>
<dbReference type="GO" id="GO:0033108">
    <property type="term" value="P:mitochondrial respiratory chain complex assembly"/>
    <property type="evidence" value="ECO:0007669"/>
    <property type="project" value="TreeGrafter"/>
</dbReference>
<dbReference type="Proteomes" id="UP000504631">
    <property type="component" value="Unplaced"/>
</dbReference>
<evidence type="ECO:0000313" key="7">
    <source>
        <dbReference type="RefSeq" id="XP_033365123.1"/>
    </source>
</evidence>
<evidence type="ECO:0000313" key="6">
    <source>
        <dbReference type="Proteomes" id="UP000504631"/>
    </source>
</evidence>
<keyword evidence="6" id="KW-1185">Reference proteome</keyword>
<evidence type="ECO:0000256" key="1">
    <source>
        <dbReference type="ARBA" id="ARBA00004569"/>
    </source>
</evidence>
<dbReference type="InterPro" id="IPR051040">
    <property type="entry name" value="COX23"/>
</dbReference>
<dbReference type="RefSeq" id="XP_033365123.1">
    <property type="nucleotide sequence ID" value="XM_033509232.1"/>
</dbReference>
<evidence type="ECO:0000256" key="2">
    <source>
        <dbReference type="ARBA" id="ARBA00023128"/>
    </source>
</evidence>
<dbReference type="GeneID" id="117242505"/>
<dbReference type="PROSITE" id="PS51808">
    <property type="entry name" value="CHCH"/>
    <property type="match status" value="1"/>
</dbReference>
<proteinExistence type="inferred from homology"/>
<sequence length="98" mass="11779">MSTSNINNKHISTLKEKLTQDQHLINPCLQEYNISGKCLEDNKYEANNCIMQFENYKLCKKFWRAVMINRKIRGVKPYLPLPEEREKIKEEYLQSRKK</sequence>
<dbReference type="SUPFAM" id="SSF47072">
    <property type="entry name" value="Cysteine alpha-hairpin motif"/>
    <property type="match status" value="1"/>
</dbReference>